<dbReference type="GO" id="GO:0002100">
    <property type="term" value="P:tRNA wobble adenosine to inosine editing"/>
    <property type="evidence" value="ECO:0007669"/>
    <property type="project" value="TreeGrafter"/>
</dbReference>
<proteinExistence type="predicted"/>
<dbReference type="PANTHER" id="PTHR11079">
    <property type="entry name" value="CYTOSINE DEAMINASE FAMILY MEMBER"/>
    <property type="match status" value="1"/>
</dbReference>
<feature type="compositionally biased region" description="Acidic residues" evidence="1">
    <location>
        <begin position="1036"/>
        <end position="1046"/>
    </location>
</feature>
<evidence type="ECO:0000256" key="1">
    <source>
        <dbReference type="SAM" id="MobiDB-lite"/>
    </source>
</evidence>
<dbReference type="PROSITE" id="PS51747">
    <property type="entry name" value="CYT_DCMP_DEAMINASES_2"/>
    <property type="match status" value="1"/>
</dbReference>
<feature type="compositionally biased region" description="Basic and acidic residues" evidence="1">
    <location>
        <begin position="213"/>
        <end position="240"/>
    </location>
</feature>
<dbReference type="GO" id="GO:0009507">
    <property type="term" value="C:chloroplast"/>
    <property type="evidence" value="ECO:0007669"/>
    <property type="project" value="TreeGrafter"/>
</dbReference>
<evidence type="ECO:0000313" key="4">
    <source>
        <dbReference type="Proteomes" id="UP000236161"/>
    </source>
</evidence>
<accession>A0A2I0B7U0</accession>
<dbReference type="GO" id="GO:0008251">
    <property type="term" value="F:tRNA-specific adenosine deaminase activity"/>
    <property type="evidence" value="ECO:0007669"/>
    <property type="project" value="TreeGrafter"/>
</dbReference>
<keyword evidence="4" id="KW-1185">Reference proteome</keyword>
<sequence>MYSSYSAATLSIRAKCSPFYYCLSPPSGRMDCCHHSCCHCCSDLSATGILQASPRILYGYLLGQSTLIPSRTLLLAARRRLRVSCRILDFDGEFSEMMRLFAEPGERYPGEVGLERSSWKKERREVEIKSVAKGRQSKGREMKADDCSSRRRDRWSSTYEAAASPASSSSRDANVDDSRRRVGGSTTGNSGCSKRISKFTKVDVEEKDVREVRECADDSWREKSYSSKRDSGIDSRKSESSKSNGRYIVGMEDAEDGIDLRISSFEQANSREREPESESVKLSRSPEVQRDHVKRTSGLVNTRRIERGESSATTSRKSSRMDHQVLGYANLGSTKNESRETGIDYEGGKGASYARNNFQETIVRGRPGRGYLVQSSAELGADNKIEVVRDVVEENESRRKSHRLSDVSVVHGSDVKRSSYLEDKVMQMDARSNMVQNSDQVSIDTRTQMQLQKVYEDYRVKERDKKIVKVDDSVQVMLDEKKQYDSGPVEHNDSGRNIQMLGAISGFDVGNLKSNSRYKGKRVLEIEARSNFTESSARMTRDKGTQVEITEANVDQIGMSRFSPSENDTNNFWSPPDGRNDHEECVAIATSNQVSCSSKEQNQANQHGCHQCGVESEREEVTDVDLTLSNQRRVAGIPDPSNSRVENLKESSSNKSSSVVLILERNESQRIPLVGESQQYSTMQIASNRNSDGVSCSPQTQNIGANSMVIDGVDQIRNDAIESSHQSDKSSALYVGESVDNLQHEIMSMNQSAVESKIYCGVQIETSKNGSYAAKTQSQKEASSAETSSAVVIQDWNDGLRSQFTEPSKTETMQMAFPRISGGVSSSSQTPTQADNTHVYRNEIHQIGEHTIESAHKLEKTSALNVSEFVDKLQQEMLALTKCRIPEYQVETNGSGSQESVWRSQVSESEFIDSKIHGDDRCDKEGGRLSSSGSGMKGPTDEMWDVHELSSQKPATVEETDEYASPSEAIHLASTTSASETAISRRSHRSLWSYVADIIRLNWLLRGQSHSSSPKTGKKASSNESLSSEAWFSGPEPDDDEADVSLEQERSGLLKKSAPVKGSVERLPEESTISNKSAVSESYPSSLPNFHKTGLSAKVASSLVDVQPPEYAKLSKRIPSGVVLVEQLVVSTSSAASITTDVVKPGVGDNATVLKHSSTFPVGMKRRGFSSRISQTVDELQAEDAPVREKVTYSNLEISDQSSVPTAVPPPTLVTNIEEGNKPRNDIPKLELDPSRENMPEVGGTTETEIKQMKFHRNKQVLREQFDEWEEAFKRESEQKKFDEFFMREAILDAKKAADIWEVPVGAVLVQNGKIIARGCNMQVPLLTSIFES</sequence>
<dbReference type="SUPFAM" id="SSF53927">
    <property type="entry name" value="Cytidine deaminase-like"/>
    <property type="match status" value="1"/>
</dbReference>
<feature type="compositionally biased region" description="Basic and acidic residues" evidence="1">
    <location>
        <begin position="917"/>
        <end position="927"/>
    </location>
</feature>
<evidence type="ECO:0000259" key="2">
    <source>
        <dbReference type="PROSITE" id="PS51747"/>
    </source>
</evidence>
<dbReference type="PANTHER" id="PTHR11079:SF179">
    <property type="entry name" value="TRNA(ADENINE(34)) DEAMINASE, CHLOROPLASTIC"/>
    <property type="match status" value="1"/>
</dbReference>
<organism evidence="3 4">
    <name type="scientific">Apostasia shenzhenica</name>
    <dbReference type="NCBI Taxonomy" id="1088818"/>
    <lineage>
        <taxon>Eukaryota</taxon>
        <taxon>Viridiplantae</taxon>
        <taxon>Streptophyta</taxon>
        <taxon>Embryophyta</taxon>
        <taxon>Tracheophyta</taxon>
        <taxon>Spermatophyta</taxon>
        <taxon>Magnoliopsida</taxon>
        <taxon>Liliopsida</taxon>
        <taxon>Asparagales</taxon>
        <taxon>Orchidaceae</taxon>
        <taxon>Apostasioideae</taxon>
        <taxon>Apostasia</taxon>
    </lineage>
</organism>
<dbReference type="Gene3D" id="3.40.140.10">
    <property type="entry name" value="Cytidine Deaminase, domain 2"/>
    <property type="match status" value="1"/>
</dbReference>
<feature type="compositionally biased region" description="Basic and acidic residues" evidence="1">
    <location>
        <begin position="1219"/>
        <end position="1239"/>
    </location>
</feature>
<feature type="compositionally biased region" description="Low complexity" evidence="1">
    <location>
        <begin position="156"/>
        <end position="172"/>
    </location>
</feature>
<feature type="domain" description="CMP/dCMP-type deaminase" evidence="2">
    <location>
        <begin position="1281"/>
        <end position="1333"/>
    </location>
</feature>
<dbReference type="InterPro" id="IPR016193">
    <property type="entry name" value="Cytidine_deaminase-like"/>
</dbReference>
<evidence type="ECO:0000313" key="3">
    <source>
        <dbReference type="EMBL" id="PKA63862.1"/>
    </source>
</evidence>
<feature type="region of interest" description="Disordered" evidence="1">
    <location>
        <begin position="130"/>
        <end position="194"/>
    </location>
</feature>
<dbReference type="OrthoDB" id="408702at2759"/>
<dbReference type="STRING" id="1088818.A0A2I0B7U0"/>
<feature type="region of interest" description="Disordered" evidence="1">
    <location>
        <begin position="1009"/>
        <end position="1084"/>
    </location>
</feature>
<feature type="compositionally biased region" description="Basic and acidic residues" evidence="1">
    <location>
        <begin position="269"/>
        <end position="281"/>
    </location>
</feature>
<feature type="compositionally biased region" description="Basic and acidic residues" evidence="1">
    <location>
        <begin position="138"/>
        <end position="150"/>
    </location>
</feature>
<feature type="compositionally biased region" description="Polar residues" evidence="1">
    <location>
        <begin position="1009"/>
        <end position="1030"/>
    </location>
</feature>
<dbReference type="Proteomes" id="UP000236161">
    <property type="component" value="Unassembled WGS sequence"/>
</dbReference>
<dbReference type="EMBL" id="KZ451906">
    <property type="protein sequence ID" value="PKA63862.1"/>
    <property type="molecule type" value="Genomic_DNA"/>
</dbReference>
<dbReference type="InterPro" id="IPR002125">
    <property type="entry name" value="CMP_dCMP_dom"/>
</dbReference>
<feature type="compositionally biased region" description="Polar residues" evidence="1">
    <location>
        <begin position="1071"/>
        <end position="1084"/>
    </location>
</feature>
<dbReference type="Pfam" id="PF00383">
    <property type="entry name" value="dCMP_cyt_deam_1"/>
    <property type="match status" value="1"/>
</dbReference>
<feature type="region of interest" description="Disordered" evidence="1">
    <location>
        <begin position="1201"/>
        <end position="1242"/>
    </location>
</feature>
<feature type="region of interest" description="Disordered" evidence="1">
    <location>
        <begin position="266"/>
        <end position="320"/>
    </location>
</feature>
<reference evidence="3 4" key="1">
    <citation type="journal article" date="2017" name="Nature">
        <title>The Apostasia genome and the evolution of orchids.</title>
        <authorList>
            <person name="Zhang G.Q."/>
            <person name="Liu K.W."/>
            <person name="Li Z."/>
            <person name="Lohaus R."/>
            <person name="Hsiao Y.Y."/>
            <person name="Niu S.C."/>
            <person name="Wang J.Y."/>
            <person name="Lin Y.C."/>
            <person name="Xu Q."/>
            <person name="Chen L.J."/>
            <person name="Yoshida K."/>
            <person name="Fujiwara S."/>
            <person name="Wang Z.W."/>
            <person name="Zhang Y.Q."/>
            <person name="Mitsuda N."/>
            <person name="Wang M."/>
            <person name="Liu G.H."/>
            <person name="Pecoraro L."/>
            <person name="Huang H.X."/>
            <person name="Xiao X.J."/>
            <person name="Lin M."/>
            <person name="Wu X.Y."/>
            <person name="Wu W.L."/>
            <person name="Chen Y.Y."/>
            <person name="Chang S.B."/>
            <person name="Sakamoto S."/>
            <person name="Ohme-Takagi M."/>
            <person name="Yagi M."/>
            <person name="Zeng S.J."/>
            <person name="Shen C.Y."/>
            <person name="Yeh C.M."/>
            <person name="Luo Y.B."/>
            <person name="Tsai W.C."/>
            <person name="Van de Peer Y."/>
            <person name="Liu Z.J."/>
        </authorList>
    </citation>
    <scope>NUCLEOTIDE SEQUENCE [LARGE SCALE GENOMIC DNA]</scope>
    <source>
        <strain evidence="4">cv. Shenzhen</strain>
        <tissue evidence="3">Stem</tissue>
    </source>
</reference>
<feature type="region of interest" description="Disordered" evidence="1">
    <location>
        <begin position="213"/>
        <end position="252"/>
    </location>
</feature>
<gene>
    <name evidence="3" type="primary">TADA</name>
    <name evidence="3" type="ORF">AXF42_Ash004872</name>
</gene>
<feature type="region of interest" description="Disordered" evidence="1">
    <location>
        <begin position="917"/>
        <end position="939"/>
    </location>
</feature>
<name>A0A2I0B7U0_9ASPA</name>
<protein>
    <submittedName>
        <fullName evidence="3">tRNA-specific adenosine deaminase, chloroplastic</fullName>
    </submittedName>
</protein>